<evidence type="ECO:0000256" key="7">
    <source>
        <dbReference type="ARBA" id="ARBA00022840"/>
    </source>
</evidence>
<dbReference type="NCBIfam" id="TIGR00159">
    <property type="entry name" value="diadenylate cyclase CdaA"/>
    <property type="match status" value="1"/>
</dbReference>
<keyword evidence="13" id="KW-1185">Reference proteome</keyword>
<dbReference type="EC" id="2.7.7.85" evidence="10"/>
<accession>A0ABP9D5F5</accession>
<evidence type="ECO:0000256" key="2">
    <source>
        <dbReference type="ARBA" id="ARBA00022475"/>
    </source>
</evidence>
<keyword evidence="2 10" id="KW-1003">Cell membrane</keyword>
<dbReference type="PIRSF" id="PIRSF004793">
    <property type="entry name" value="UCP004793"/>
    <property type="match status" value="1"/>
</dbReference>
<protein>
    <recommendedName>
        <fullName evidence="10">Diadenylate cyclase</fullName>
        <shortName evidence="10">DAC</shortName>
        <ecNumber evidence="10">2.7.7.85</ecNumber>
    </recommendedName>
    <alternativeName>
        <fullName evidence="10">Cyclic-di-AMP synthase</fullName>
        <shortName evidence="10">c-di-AMP synthase</shortName>
    </alternativeName>
</protein>
<dbReference type="HAMAP" id="MF_01499">
    <property type="entry name" value="DacA"/>
    <property type="match status" value="1"/>
</dbReference>
<comment type="caution">
    <text evidence="12">The sequence shown here is derived from an EMBL/GenBank/DDBJ whole genome shotgun (WGS) entry which is preliminary data.</text>
</comment>
<name>A0ABP9D5F5_9BACT</name>
<organism evidence="12 13">
    <name type="scientific">Algivirga pacifica</name>
    <dbReference type="NCBI Taxonomy" id="1162670"/>
    <lineage>
        <taxon>Bacteria</taxon>
        <taxon>Pseudomonadati</taxon>
        <taxon>Bacteroidota</taxon>
        <taxon>Cytophagia</taxon>
        <taxon>Cytophagales</taxon>
        <taxon>Flammeovirgaceae</taxon>
        <taxon>Algivirga</taxon>
    </lineage>
</organism>
<dbReference type="PANTHER" id="PTHR34185">
    <property type="entry name" value="DIADENYLATE CYCLASE"/>
    <property type="match status" value="1"/>
</dbReference>
<dbReference type="InterPro" id="IPR014046">
    <property type="entry name" value="C-di-AMP_synthase"/>
</dbReference>
<keyword evidence="9 10" id="KW-0472">Membrane</keyword>
<keyword evidence="5 10" id="KW-0548">Nucleotidyltransferase</keyword>
<evidence type="ECO:0000256" key="4">
    <source>
        <dbReference type="ARBA" id="ARBA00022692"/>
    </source>
</evidence>
<evidence type="ECO:0000256" key="3">
    <source>
        <dbReference type="ARBA" id="ARBA00022679"/>
    </source>
</evidence>
<evidence type="ECO:0000259" key="11">
    <source>
        <dbReference type="PROSITE" id="PS51794"/>
    </source>
</evidence>
<comment type="subunit">
    <text evidence="10">Probably a homodimer.</text>
</comment>
<comment type="catalytic activity">
    <reaction evidence="1 10">
        <text>2 ATP = 3',3'-c-di-AMP + 2 diphosphate</text>
        <dbReference type="Rhea" id="RHEA:35655"/>
        <dbReference type="ChEBI" id="CHEBI:30616"/>
        <dbReference type="ChEBI" id="CHEBI:33019"/>
        <dbReference type="ChEBI" id="CHEBI:71500"/>
        <dbReference type="EC" id="2.7.7.85"/>
    </reaction>
</comment>
<sequence>MVDIIDILMVSILLFNLYKLIRGSVALKIFLGILSLYLVYQVVKATEMELLSALLGQFMEVGVMAAIILFQPEIRKFLMLVGNSTDFKNFPLLRLFRSRKDKDTELDISPIVEAMKEMGASATGALMVISKDDALSYYADTGDHLDAKISKRILLSIFFKNSPLHDGAVLIYKNRITAARCILPVTENQNIPATMGLRHRAGIGMTEVTNTAVLVVSEETGQMSYIRGGRIFHNLSTLEIRQKLKEYFADSTDRSNKISLK</sequence>
<comment type="function">
    <text evidence="10">Catalyzes the condensation of 2 ATP molecules into cyclic di-AMP (c-di-AMP), a second messenger used to regulate differing processes in different bacteria.</text>
</comment>
<keyword evidence="6 10" id="KW-0547">Nucleotide-binding</keyword>
<dbReference type="PANTHER" id="PTHR34185:SF1">
    <property type="entry name" value="DIADENYLATE CYCLASE"/>
    <property type="match status" value="1"/>
</dbReference>
<dbReference type="InterPro" id="IPR036888">
    <property type="entry name" value="DNA_integrity_DisA_N_sf"/>
</dbReference>
<dbReference type="InterPro" id="IPR034701">
    <property type="entry name" value="CdaA"/>
</dbReference>
<keyword evidence="4 10" id="KW-0812">Transmembrane</keyword>
<keyword evidence="3 10" id="KW-0808">Transferase</keyword>
<dbReference type="InterPro" id="IPR045585">
    <property type="entry name" value="CdaA_N"/>
</dbReference>
<gene>
    <name evidence="12" type="primary">cdaA</name>
    <name evidence="10" type="synonym">dacA</name>
    <name evidence="12" type="ORF">GCM10023331_10850</name>
</gene>
<evidence type="ECO:0000256" key="6">
    <source>
        <dbReference type="ARBA" id="ARBA00022741"/>
    </source>
</evidence>
<reference evidence="13" key="1">
    <citation type="journal article" date="2019" name="Int. J. Syst. Evol. Microbiol.">
        <title>The Global Catalogue of Microorganisms (GCM) 10K type strain sequencing project: providing services to taxonomists for standard genome sequencing and annotation.</title>
        <authorList>
            <consortium name="The Broad Institute Genomics Platform"/>
            <consortium name="The Broad Institute Genome Sequencing Center for Infectious Disease"/>
            <person name="Wu L."/>
            <person name="Ma J."/>
        </authorList>
    </citation>
    <scope>NUCLEOTIDE SEQUENCE [LARGE SCALE GENOMIC DNA]</scope>
    <source>
        <strain evidence="13">JCM 18326</strain>
    </source>
</reference>
<dbReference type="Proteomes" id="UP001500298">
    <property type="component" value="Unassembled WGS sequence"/>
</dbReference>
<proteinExistence type="inferred from homology"/>
<feature type="transmembrane region" description="Helical" evidence="10">
    <location>
        <begin position="50"/>
        <end position="70"/>
    </location>
</feature>
<dbReference type="InterPro" id="IPR050338">
    <property type="entry name" value="DisA"/>
</dbReference>
<dbReference type="RefSeq" id="WP_425550436.1">
    <property type="nucleotide sequence ID" value="NZ_BAABJX010000020.1"/>
</dbReference>
<evidence type="ECO:0000256" key="9">
    <source>
        <dbReference type="ARBA" id="ARBA00023136"/>
    </source>
</evidence>
<dbReference type="Gene3D" id="3.40.1700.10">
    <property type="entry name" value="DNA integrity scanning protein, DisA, N-terminal domain"/>
    <property type="match status" value="1"/>
</dbReference>
<keyword evidence="7 10" id="KW-0067">ATP-binding</keyword>
<evidence type="ECO:0000313" key="12">
    <source>
        <dbReference type="EMBL" id="GAA4827800.1"/>
    </source>
</evidence>
<feature type="transmembrane region" description="Helical" evidence="10">
    <location>
        <begin position="20"/>
        <end position="38"/>
    </location>
</feature>
<evidence type="ECO:0000256" key="5">
    <source>
        <dbReference type="ARBA" id="ARBA00022695"/>
    </source>
</evidence>
<evidence type="ECO:0000256" key="8">
    <source>
        <dbReference type="ARBA" id="ARBA00022989"/>
    </source>
</evidence>
<evidence type="ECO:0000313" key="13">
    <source>
        <dbReference type="Proteomes" id="UP001500298"/>
    </source>
</evidence>
<feature type="domain" description="DAC" evidence="11">
    <location>
        <begin position="71"/>
        <end position="237"/>
    </location>
</feature>
<comment type="caution">
    <text evidence="10">Lacks conserved residue(s) required for the propagation of feature annotation.</text>
</comment>
<dbReference type="InterPro" id="IPR003390">
    <property type="entry name" value="DNA_integrity_scan_DisA_N"/>
</dbReference>
<evidence type="ECO:0000256" key="10">
    <source>
        <dbReference type="HAMAP-Rule" id="MF_01499"/>
    </source>
</evidence>
<dbReference type="SUPFAM" id="SSF143597">
    <property type="entry name" value="YojJ-like"/>
    <property type="match status" value="1"/>
</dbReference>
<dbReference type="EMBL" id="BAABJX010000020">
    <property type="protein sequence ID" value="GAA4827800.1"/>
    <property type="molecule type" value="Genomic_DNA"/>
</dbReference>
<dbReference type="Pfam" id="PF02457">
    <property type="entry name" value="DAC"/>
    <property type="match status" value="1"/>
</dbReference>
<dbReference type="PROSITE" id="PS51794">
    <property type="entry name" value="DAC"/>
    <property type="match status" value="1"/>
</dbReference>
<comment type="similarity">
    <text evidence="10">Belongs to the adenylate cyclase family. DacA/CdaA subfamily.</text>
</comment>
<keyword evidence="8 10" id="KW-1133">Transmembrane helix</keyword>
<evidence type="ECO:0000256" key="1">
    <source>
        <dbReference type="ARBA" id="ARBA00000877"/>
    </source>
</evidence>
<dbReference type="Pfam" id="PF19293">
    <property type="entry name" value="CdaA_N"/>
    <property type="match status" value="1"/>
</dbReference>